<protein>
    <submittedName>
        <fullName evidence="2">Unannotated protein</fullName>
    </submittedName>
</protein>
<dbReference type="AlphaFoldDB" id="A0A6J6E2N8"/>
<dbReference type="InterPro" id="IPR046612">
    <property type="entry name" value="DUF6671"/>
</dbReference>
<reference evidence="2" key="1">
    <citation type="submission" date="2020-05" db="EMBL/GenBank/DDBJ databases">
        <authorList>
            <person name="Chiriac C."/>
            <person name="Salcher M."/>
            <person name="Ghai R."/>
            <person name="Kavagutti S V."/>
        </authorList>
    </citation>
    <scope>NUCLEOTIDE SEQUENCE</scope>
</reference>
<gene>
    <name evidence="2" type="ORF">UFOPK1683_00493</name>
</gene>
<feature type="domain" description="DUF6671" evidence="1">
    <location>
        <begin position="69"/>
        <end position="283"/>
    </location>
</feature>
<dbReference type="EMBL" id="CAEZTL010000034">
    <property type="protein sequence ID" value="CAB4567658.1"/>
    <property type="molecule type" value="Genomic_DNA"/>
</dbReference>
<name>A0A6J6E2N8_9ZZZZ</name>
<accession>A0A6J6E2N8</accession>
<evidence type="ECO:0000259" key="1">
    <source>
        <dbReference type="Pfam" id="PF20376"/>
    </source>
</evidence>
<dbReference type="Pfam" id="PF20376">
    <property type="entry name" value="DUF6671"/>
    <property type="match status" value="1"/>
</dbReference>
<organism evidence="2">
    <name type="scientific">freshwater metagenome</name>
    <dbReference type="NCBI Taxonomy" id="449393"/>
    <lineage>
        <taxon>unclassified sequences</taxon>
        <taxon>metagenomes</taxon>
        <taxon>ecological metagenomes</taxon>
    </lineage>
</organism>
<sequence>MADRHPYSEKEALLTSKHKKLALVAPYFQESCGLVIRELALDTDRFGTFAGEVERVGTPLETAIKKARFGLENNDFSIGLASEGSIAPDYLIPFVQSDIEIMVLVDNENDIIISEVHRSFDITAVSKTISPNEDLTEFLHSADFPNHHLIVQPNESQDGLIFKGVETLSQLKEAITLATEASTDNQARIQSDLRANHSPSRQKNISEVARLLAIRVKSLCPNCSMPGWGLKDHVRGLNCSACLLSVPNAIHREILGCVKCTQTSLGNVIATVVDPANCPECNP</sequence>
<evidence type="ECO:0000313" key="2">
    <source>
        <dbReference type="EMBL" id="CAB4567658.1"/>
    </source>
</evidence>
<proteinExistence type="predicted"/>